<accession>A0A844QDT0</accession>
<name>A0A844QDT0_9HYPH</name>
<organism evidence="2 3">
    <name type="scientific">Nitratireductor arenosus</name>
    <dbReference type="NCBI Taxonomy" id="2682096"/>
    <lineage>
        <taxon>Bacteria</taxon>
        <taxon>Pseudomonadati</taxon>
        <taxon>Pseudomonadota</taxon>
        <taxon>Alphaproteobacteria</taxon>
        <taxon>Hyphomicrobiales</taxon>
        <taxon>Phyllobacteriaceae</taxon>
        <taxon>Nitratireductor</taxon>
    </lineage>
</organism>
<dbReference type="InterPro" id="IPR008621">
    <property type="entry name" value="Cbb3-typ_cyt_oxidase_comp"/>
</dbReference>
<dbReference type="RefSeq" id="WP_156712390.1">
    <property type="nucleotide sequence ID" value="NZ_WPHG01000002.1"/>
</dbReference>
<comment type="caution">
    <text evidence="2">The sequence shown here is derived from an EMBL/GenBank/DDBJ whole genome shotgun (WGS) entry which is preliminary data.</text>
</comment>
<evidence type="ECO:0000313" key="2">
    <source>
        <dbReference type="EMBL" id="MVA97432.1"/>
    </source>
</evidence>
<gene>
    <name evidence="2" type="ORF">GN330_09240</name>
</gene>
<dbReference type="Pfam" id="PF05545">
    <property type="entry name" value="FixQ"/>
    <property type="match status" value="1"/>
</dbReference>
<reference evidence="2 3" key="1">
    <citation type="submission" date="2019-12" db="EMBL/GenBank/DDBJ databases">
        <title>Nitratireductor arenosus sp. nov., Isolated from sea sand, Jeju island, South Korea.</title>
        <authorList>
            <person name="Kim W."/>
        </authorList>
    </citation>
    <scope>NUCLEOTIDE SEQUENCE [LARGE SCALE GENOMIC DNA]</scope>
    <source>
        <strain evidence="2 3">CAU 1489</strain>
    </source>
</reference>
<proteinExistence type="predicted"/>
<dbReference type="AlphaFoldDB" id="A0A844QDT0"/>
<keyword evidence="1" id="KW-0812">Transmembrane</keyword>
<keyword evidence="1" id="KW-1133">Transmembrane helix</keyword>
<feature type="transmembrane region" description="Helical" evidence="1">
    <location>
        <begin position="12"/>
        <end position="34"/>
    </location>
</feature>
<dbReference type="CDD" id="cd01324">
    <property type="entry name" value="cbb3_Oxidase_CcoQ"/>
    <property type="match status" value="1"/>
</dbReference>
<dbReference type="EMBL" id="WPHG01000002">
    <property type="protein sequence ID" value="MVA97432.1"/>
    <property type="molecule type" value="Genomic_DNA"/>
</dbReference>
<sequence length="53" mass="6158">MERFFNYDTLRAFADSWGLLFLMLFFIGVVLFVFRPGGRKAAERAAQIPLKDD</sequence>
<dbReference type="Proteomes" id="UP000463224">
    <property type="component" value="Unassembled WGS sequence"/>
</dbReference>
<evidence type="ECO:0000313" key="3">
    <source>
        <dbReference type="Proteomes" id="UP000463224"/>
    </source>
</evidence>
<keyword evidence="3" id="KW-1185">Reference proteome</keyword>
<keyword evidence="1" id="KW-0472">Membrane</keyword>
<evidence type="ECO:0000256" key="1">
    <source>
        <dbReference type="SAM" id="Phobius"/>
    </source>
</evidence>
<protein>
    <submittedName>
        <fullName evidence="2">CcoQ/FixQ family Cbb3-type cytochrome c oxidase assembly chaperone</fullName>
    </submittedName>
</protein>